<dbReference type="Gene3D" id="3.30.70.120">
    <property type="match status" value="1"/>
</dbReference>
<sequence>MAQDKIVFVYITFPNSEEAQKVGRILLEKRLCGCVNLFTNINSMYWWEGKIEVSQEAVLIVKTRESLYPEVEKEVLKNHSYSCPCIAKIEVSEVTPCFYRWLLQETGVEI</sequence>
<dbReference type="GO" id="GO:0005507">
    <property type="term" value="F:copper ion binding"/>
    <property type="evidence" value="ECO:0007669"/>
    <property type="project" value="TreeGrafter"/>
</dbReference>
<dbReference type="KEGG" id="tcm:HL41_03540"/>
<dbReference type="InterPro" id="IPR015867">
    <property type="entry name" value="N-reg_PII/ATP_PRibTrfase_C"/>
</dbReference>
<dbReference type="InterPro" id="IPR011322">
    <property type="entry name" value="N-reg_PII-like_a/b"/>
</dbReference>
<evidence type="ECO:0000313" key="3">
    <source>
        <dbReference type="Proteomes" id="UP000028481"/>
    </source>
</evidence>
<evidence type="ECO:0000313" key="2">
    <source>
        <dbReference type="EMBL" id="AIH03924.1"/>
    </source>
</evidence>
<dbReference type="EMBL" id="CP008796">
    <property type="protein sequence ID" value="AIH03924.1"/>
    <property type="molecule type" value="Genomic_DNA"/>
</dbReference>
<protein>
    <submittedName>
        <fullName evidence="2">Dihydroorotate dehydrogenase</fullName>
    </submittedName>
</protein>
<evidence type="ECO:0000256" key="1">
    <source>
        <dbReference type="ARBA" id="ARBA00010169"/>
    </source>
</evidence>
<organism evidence="2 3">
    <name type="scientific">Thermodesulfobacterium commune DSM 2178</name>
    <dbReference type="NCBI Taxonomy" id="289377"/>
    <lineage>
        <taxon>Bacteria</taxon>
        <taxon>Pseudomonadati</taxon>
        <taxon>Thermodesulfobacteriota</taxon>
        <taxon>Thermodesulfobacteria</taxon>
        <taxon>Thermodesulfobacteriales</taxon>
        <taxon>Thermodesulfobacteriaceae</taxon>
        <taxon>Thermodesulfobacterium</taxon>
    </lineage>
</organism>
<dbReference type="STRING" id="289377.HL41_03540"/>
<dbReference type="InterPro" id="IPR004323">
    <property type="entry name" value="Ion_tolerance_CutA"/>
</dbReference>
<dbReference type="PaxDb" id="289377-HL41_03540"/>
<dbReference type="PANTHER" id="PTHR23419:SF8">
    <property type="entry name" value="FI09726P"/>
    <property type="match status" value="1"/>
</dbReference>
<dbReference type="SUPFAM" id="SSF54913">
    <property type="entry name" value="GlnB-like"/>
    <property type="match status" value="1"/>
</dbReference>
<dbReference type="GO" id="GO:0010038">
    <property type="term" value="P:response to metal ion"/>
    <property type="evidence" value="ECO:0007669"/>
    <property type="project" value="InterPro"/>
</dbReference>
<name>A0A075WRI2_9BACT</name>
<comment type="similarity">
    <text evidence="1">Belongs to the CutA family.</text>
</comment>
<dbReference type="Pfam" id="PF03091">
    <property type="entry name" value="CutA1"/>
    <property type="match status" value="1"/>
</dbReference>
<dbReference type="OrthoDB" id="37622at2"/>
<dbReference type="HOGENOM" id="CLU_098807_3_1_0"/>
<accession>A0A075WRI2</accession>
<dbReference type="PANTHER" id="PTHR23419">
    <property type="entry name" value="DIVALENT CATION TOLERANCE CUTA-RELATED"/>
    <property type="match status" value="1"/>
</dbReference>
<proteinExistence type="inferred from homology"/>
<keyword evidence="3" id="KW-1185">Reference proteome</keyword>
<dbReference type="eggNOG" id="COG1324">
    <property type="taxonomic scope" value="Bacteria"/>
</dbReference>
<reference evidence="2 3" key="1">
    <citation type="journal article" date="2015" name="Genome Announc.">
        <title>Genome Sequence of a Sulfate-Reducing Thermophilic Bacterium, Thermodesulfobacterium commune DSM 2178T (Phylum Thermodesulfobacteria).</title>
        <authorList>
            <person name="Bhatnagar S."/>
            <person name="Badger J.H."/>
            <person name="Madupu R."/>
            <person name="Khouri H.M."/>
            <person name="O'Connor E.M."/>
            <person name="Robb F.T."/>
            <person name="Ward N.L."/>
            <person name="Eisen J.A."/>
        </authorList>
    </citation>
    <scope>NUCLEOTIDE SEQUENCE [LARGE SCALE GENOMIC DNA]</scope>
    <source>
        <strain evidence="2 3">DSM 2178</strain>
    </source>
</reference>
<gene>
    <name evidence="2" type="ORF">HL41_03540</name>
</gene>
<dbReference type="Proteomes" id="UP000028481">
    <property type="component" value="Chromosome"/>
</dbReference>
<dbReference type="RefSeq" id="WP_022855547.1">
    <property type="nucleotide sequence ID" value="NZ_CP008796.1"/>
</dbReference>
<dbReference type="AlphaFoldDB" id="A0A075WRI2"/>